<reference evidence="3 5" key="2">
    <citation type="submission" date="2019-11" db="EMBL/GenBank/DDBJ databases">
        <title>Draft Genome Sequence of Plant Growth-Promoting Rhizosphere-Associated Bacteria.</title>
        <authorList>
            <person name="Vasilyev I.Y."/>
            <person name="Radchenko V."/>
            <person name="Ilnitskaya E.V."/>
        </authorList>
    </citation>
    <scope>NUCLEOTIDE SEQUENCE [LARGE SCALE GENOMIC DNA]</scope>
    <source>
        <strain evidence="3 5">VRA_1sq_f</strain>
    </source>
</reference>
<sequence length="242" mass="28219">MSLITKRREARLSILKLTFSKRNDLEEWINNNLVVGTNNTISAEEIAGKIDIKNISSNAINWFLFNKNGTVPVEENNQILWNVSIKGKKEVSVTDIEENNENQEISAENKQQSSDDSTEKQVLFSDLTDQEKKVYRSRIEKLESNTIQTSKLDKKNWIGLRIWLTKKGFKDTTSGLRYPLSKIMNYYNYDKPDKPITYEMLRDRLIFDGFIETETDRSLENHYFNISNPSPKYREAFIKSQG</sequence>
<dbReference type="RefSeq" id="WP_044005945.1">
    <property type="nucleotide sequence ID" value="NZ_CP007649.1"/>
</dbReference>
<evidence type="ECO:0000256" key="1">
    <source>
        <dbReference type="SAM" id="MobiDB-lite"/>
    </source>
</evidence>
<keyword evidence="2" id="KW-0614">Plasmid</keyword>
<dbReference type="EMBL" id="WKKZ01000001">
    <property type="protein sequence ID" value="MSE04293.1"/>
    <property type="molecule type" value="Genomic_DNA"/>
</dbReference>
<protein>
    <submittedName>
        <fullName evidence="2">Uncharacterized protein</fullName>
    </submittedName>
</protein>
<organism evidence="2 4">
    <name type="scientific">Ligilactobacillus salivarius</name>
    <dbReference type="NCBI Taxonomy" id="1624"/>
    <lineage>
        <taxon>Bacteria</taxon>
        <taxon>Bacillati</taxon>
        <taxon>Bacillota</taxon>
        <taxon>Bacilli</taxon>
        <taxon>Lactobacillales</taxon>
        <taxon>Lactobacillaceae</taxon>
        <taxon>Ligilactobacillus</taxon>
    </lineage>
</organism>
<proteinExistence type="predicted"/>
<dbReference type="Proteomes" id="UP000029488">
    <property type="component" value="Plasmid pLMP1046"/>
</dbReference>
<dbReference type="AlphaFoldDB" id="A0A089QJ49"/>
<feature type="compositionally biased region" description="Polar residues" evidence="1">
    <location>
        <begin position="102"/>
        <end position="115"/>
    </location>
</feature>
<geneLocation type="plasmid" evidence="2 4">
    <name>pLMP1046</name>
</geneLocation>
<feature type="region of interest" description="Disordered" evidence="1">
    <location>
        <begin position="99"/>
        <end position="120"/>
    </location>
</feature>
<name>A0A089QJ49_9LACO</name>
<evidence type="ECO:0000313" key="5">
    <source>
        <dbReference type="Proteomes" id="UP000437575"/>
    </source>
</evidence>
<evidence type="ECO:0000313" key="4">
    <source>
        <dbReference type="Proteomes" id="UP000029488"/>
    </source>
</evidence>
<dbReference type="Proteomes" id="UP000437575">
    <property type="component" value="Unassembled WGS sequence"/>
</dbReference>
<dbReference type="KEGG" id="lsj:LSJ_4026"/>
<evidence type="ECO:0000313" key="3">
    <source>
        <dbReference type="EMBL" id="MSE04293.1"/>
    </source>
</evidence>
<evidence type="ECO:0000313" key="2">
    <source>
        <dbReference type="EMBL" id="AIR11803.1"/>
    </source>
</evidence>
<dbReference type="EMBL" id="CP007649">
    <property type="protein sequence ID" value="AIR11803.1"/>
    <property type="molecule type" value="Genomic_DNA"/>
</dbReference>
<gene>
    <name evidence="3" type="ORF">GKC34_00165</name>
    <name evidence="2" type="ORF">LSJ_4026</name>
</gene>
<reference evidence="2 4" key="1">
    <citation type="journal article" date="2014" name="BMC Genomics">
        <title>Unusual genome complexity in Lactobacillus salivarius JCM1046.</title>
        <authorList>
            <person name="Raftis E.J."/>
            <person name="Forde B.M."/>
            <person name="Claesson M.J."/>
            <person name="O'Toole P.W."/>
        </authorList>
    </citation>
    <scope>NUCLEOTIDE SEQUENCE [LARGE SCALE GENOMIC DNA]</scope>
    <source>
        <strain evidence="2 4">JCM1046</strain>
        <plasmid evidence="2 4">pLMP1046</plasmid>
    </source>
</reference>
<accession>A0A089QJ49</accession>